<dbReference type="STRING" id="479431.Namu_0825"/>
<dbReference type="EMBL" id="CP001737">
    <property type="protein sequence ID" value="ACV77236.1"/>
    <property type="molecule type" value="Genomic_DNA"/>
</dbReference>
<dbReference type="Proteomes" id="UP000002218">
    <property type="component" value="Chromosome"/>
</dbReference>
<name>C8X9G8_NAKMY</name>
<dbReference type="eggNOG" id="ENOG50347NP">
    <property type="taxonomic scope" value="Bacteria"/>
</dbReference>
<sequence length="268" mass="29628">MGDDMTDPTPDSFRALARSSPWLWRTLRFTIEWERPPPGEPAAVRAWVSRPHGLRVEGLDGRLITAGWWPAPDAGMPAVTAGPIDRPDGLVARRPDDWSGPYRYDDPMFTNYRWVAMLHPFELADGVDRDDDGAQDGLWSPDRTPIEFIESPRAVDRAGRVEWEATVVTTPSYAARCSCCPLLNGDQAARTLAGEGWVRTDVGRPRAWRVRLDRETGIVSHLAESGGRSRSGGWSLRIEAVDEPMPRALFGPDTGGGTTSVVRIDLTP</sequence>
<gene>
    <name evidence="1" type="ordered locus">Namu_0825</name>
</gene>
<evidence type="ECO:0000313" key="1">
    <source>
        <dbReference type="EMBL" id="ACV77236.1"/>
    </source>
</evidence>
<protein>
    <submittedName>
        <fullName evidence="1">Uncharacterized protein</fullName>
    </submittedName>
</protein>
<reference evidence="1 2" key="2">
    <citation type="journal article" date="2010" name="Stand. Genomic Sci.">
        <title>Complete genome sequence of Nakamurella multipartita type strain (Y-104).</title>
        <authorList>
            <person name="Tice H."/>
            <person name="Mayilraj S."/>
            <person name="Sims D."/>
            <person name="Lapidus A."/>
            <person name="Nolan M."/>
            <person name="Lucas S."/>
            <person name="Glavina Del Rio T."/>
            <person name="Copeland A."/>
            <person name="Cheng J.F."/>
            <person name="Meincke L."/>
            <person name="Bruce D."/>
            <person name="Goodwin L."/>
            <person name="Pitluck S."/>
            <person name="Ivanova N."/>
            <person name="Mavromatis K."/>
            <person name="Ovchinnikova G."/>
            <person name="Pati A."/>
            <person name="Chen A."/>
            <person name="Palaniappan K."/>
            <person name="Land M."/>
            <person name="Hauser L."/>
            <person name="Chang Y.J."/>
            <person name="Jeffries C.D."/>
            <person name="Detter J.C."/>
            <person name="Brettin T."/>
            <person name="Rohde M."/>
            <person name="Goker M."/>
            <person name="Bristow J."/>
            <person name="Eisen J.A."/>
            <person name="Markowitz V."/>
            <person name="Hugenholtz P."/>
            <person name="Kyrpides N.C."/>
            <person name="Klenk H.P."/>
            <person name="Chen F."/>
        </authorList>
    </citation>
    <scope>NUCLEOTIDE SEQUENCE [LARGE SCALE GENOMIC DNA]</scope>
    <source>
        <strain evidence="2">ATCC 700099 / DSM 44233 / CIP 104796 / JCM 9543 / NBRC 105858 / Y-104</strain>
    </source>
</reference>
<accession>C8X9G8</accession>
<reference evidence="2" key="1">
    <citation type="submission" date="2009-09" db="EMBL/GenBank/DDBJ databases">
        <title>The complete genome of Nakamurella multipartita DSM 44233.</title>
        <authorList>
            <consortium name="US DOE Joint Genome Institute (JGI-PGF)"/>
            <person name="Lucas S."/>
            <person name="Copeland A."/>
            <person name="Lapidus A."/>
            <person name="Glavina del Rio T."/>
            <person name="Dalin E."/>
            <person name="Tice H."/>
            <person name="Bruce D."/>
            <person name="Goodwin L."/>
            <person name="Pitluck S."/>
            <person name="Kyrpides N."/>
            <person name="Mavromatis K."/>
            <person name="Ivanova N."/>
            <person name="Ovchinnikova G."/>
            <person name="Sims D."/>
            <person name="Meincke L."/>
            <person name="Brettin T."/>
            <person name="Detter J.C."/>
            <person name="Han C."/>
            <person name="Larimer F."/>
            <person name="Land M."/>
            <person name="Hauser L."/>
            <person name="Markowitz V."/>
            <person name="Cheng J.-F."/>
            <person name="Hugenholtz P."/>
            <person name="Woyke T."/>
            <person name="Wu D."/>
            <person name="Klenk H.-P."/>
            <person name="Eisen J.A."/>
        </authorList>
    </citation>
    <scope>NUCLEOTIDE SEQUENCE [LARGE SCALE GENOMIC DNA]</scope>
    <source>
        <strain evidence="2">ATCC 700099 / DSM 44233 / CIP 104796 / JCM 9543 / NBRC 105858 / Y-104</strain>
    </source>
</reference>
<proteinExistence type="predicted"/>
<keyword evidence="2" id="KW-1185">Reference proteome</keyword>
<dbReference type="InParanoid" id="C8X9G8"/>
<dbReference type="KEGG" id="nml:Namu_0825"/>
<dbReference type="HOGENOM" id="CLU_1127373_0_0_11"/>
<dbReference type="AlphaFoldDB" id="C8X9G8"/>
<organism evidence="1 2">
    <name type="scientific">Nakamurella multipartita (strain ATCC 700099 / DSM 44233 / CIP 104796 / JCM 9543 / NBRC 105858 / Y-104)</name>
    <name type="common">Microsphaera multipartita</name>
    <dbReference type="NCBI Taxonomy" id="479431"/>
    <lineage>
        <taxon>Bacteria</taxon>
        <taxon>Bacillati</taxon>
        <taxon>Actinomycetota</taxon>
        <taxon>Actinomycetes</taxon>
        <taxon>Nakamurellales</taxon>
        <taxon>Nakamurellaceae</taxon>
        <taxon>Nakamurella</taxon>
    </lineage>
</organism>
<evidence type="ECO:0000313" key="2">
    <source>
        <dbReference type="Proteomes" id="UP000002218"/>
    </source>
</evidence>